<dbReference type="SUPFAM" id="SSF51445">
    <property type="entry name" value="(Trans)glycosidases"/>
    <property type="match status" value="1"/>
</dbReference>
<name>A0A9D9EBP1_9BACT</name>
<reference evidence="2" key="1">
    <citation type="submission" date="2020-10" db="EMBL/GenBank/DDBJ databases">
        <authorList>
            <person name="Gilroy R."/>
        </authorList>
    </citation>
    <scope>NUCLEOTIDE SEQUENCE</scope>
    <source>
        <strain evidence="2">D5-748</strain>
    </source>
</reference>
<accession>A0A9D9EBP1</accession>
<feature type="domain" description="DUF5722" evidence="1">
    <location>
        <begin position="329"/>
        <end position="725"/>
    </location>
</feature>
<gene>
    <name evidence="2" type="ORF">IAC23_04560</name>
</gene>
<protein>
    <recommendedName>
        <fullName evidence="1">DUF5722 domain-containing protein</fullName>
    </recommendedName>
</protein>
<reference evidence="2" key="2">
    <citation type="journal article" date="2021" name="PeerJ">
        <title>Extensive microbial diversity within the chicken gut microbiome revealed by metagenomics and culture.</title>
        <authorList>
            <person name="Gilroy R."/>
            <person name="Ravi A."/>
            <person name="Getino M."/>
            <person name="Pursley I."/>
            <person name="Horton D.L."/>
            <person name="Alikhan N.F."/>
            <person name="Baker D."/>
            <person name="Gharbi K."/>
            <person name="Hall N."/>
            <person name="Watson M."/>
            <person name="Adriaenssens E.M."/>
            <person name="Foster-Nyarko E."/>
            <person name="Jarju S."/>
            <person name="Secka A."/>
            <person name="Antonio M."/>
            <person name="Oren A."/>
            <person name="Chaudhuri R.R."/>
            <person name="La Ragione R."/>
            <person name="Hildebrand F."/>
            <person name="Pallen M.J."/>
        </authorList>
    </citation>
    <scope>NUCLEOTIDE SEQUENCE</scope>
    <source>
        <strain evidence="2">D5-748</strain>
    </source>
</reference>
<dbReference type="AlphaFoldDB" id="A0A9D9EBP1"/>
<evidence type="ECO:0000313" key="3">
    <source>
        <dbReference type="Proteomes" id="UP000823619"/>
    </source>
</evidence>
<dbReference type="Pfam" id="PF18989">
    <property type="entry name" value="DUF5722"/>
    <property type="match status" value="1"/>
</dbReference>
<evidence type="ECO:0000313" key="2">
    <source>
        <dbReference type="EMBL" id="MBO8444951.1"/>
    </source>
</evidence>
<dbReference type="Proteomes" id="UP000823619">
    <property type="component" value="Unassembled WGS sequence"/>
</dbReference>
<organism evidence="2 3">
    <name type="scientific">Candidatus Cryptobacteroides merdavium</name>
    <dbReference type="NCBI Taxonomy" id="2840769"/>
    <lineage>
        <taxon>Bacteria</taxon>
        <taxon>Pseudomonadati</taxon>
        <taxon>Bacteroidota</taxon>
        <taxon>Bacteroidia</taxon>
        <taxon>Bacteroidales</taxon>
        <taxon>Candidatus Cryptobacteroides</taxon>
    </lineage>
</organism>
<proteinExistence type="predicted"/>
<comment type="caution">
    <text evidence="2">The sequence shown here is derived from an EMBL/GenBank/DDBJ whole genome shotgun (WGS) entry which is preliminary data.</text>
</comment>
<dbReference type="EMBL" id="JADIMO010000052">
    <property type="protein sequence ID" value="MBO8444951.1"/>
    <property type="molecule type" value="Genomic_DNA"/>
</dbReference>
<evidence type="ECO:0000259" key="1">
    <source>
        <dbReference type="Pfam" id="PF18989"/>
    </source>
</evidence>
<sequence length="737" mass="81907">MKSFVESFILPGALLPLMAVSCENTGYQERPEFPGSGLDSSAFVRMNIDLEYVKHVKSLVQEADGSYTIVLPDGDPYIKFLPFEADLPAENTVLALEYKAENPIDKTEFFFIDAEGTTDAARAQSGPGAEAADEWTHFSVRIKSSIKEFDWGNVGEILRFDLGESVVPGSTICFRNIFMRPMNDQEQAEEDAENGAAADKEKYAQRISDYLDAGYASSVTSVSVNASDVSVSGTCSGEGTFFLAELPPFADIFSMTKVPGEYRHELSGTSFTETFDRMTEFDGVKYDRLLSKWAIYKEGADSDELVSHARYASPDKIYDIGPGLGRIELTSKKGLGGIVPGNLEQEIKDLGLKSATINLLPMAYMSLTGGGSYTIKHEYCGKTYYFDESRITAEIDEPLKIAAKYDVSVAAILLIQNAAQSADKDLGDLLQHPDYSGTLYTMPDMTTPEAVHAYAAMIDFFAKRYSAEDMRISHWIIHNEVDGGVHWTNMGPDVLAATYMDTYIKSMRMVYNIVHQYDANAETFISLAHGWTKPAGGGWYAVTDLLDFMNRFSAAEGDFYWAPAYHSYSTTISDPRVWEDDAVTFSMNTENVSMRNLEVLDKWVKTGKNKYNGSIMRKVWLSEAGVGSGTATNYDDEKLLSDQAAGCAYSWLKINALEGIEGLQWHNWYDNAEEGAQLGLRKYNDNIYKGEPKPVWYAYKAAGTESQDSYFGQEGYAGIIGEEWGKIHPIETTFHLE</sequence>
<dbReference type="PROSITE" id="PS51257">
    <property type="entry name" value="PROKAR_LIPOPROTEIN"/>
    <property type="match status" value="1"/>
</dbReference>
<dbReference type="Gene3D" id="3.20.20.80">
    <property type="entry name" value="Glycosidases"/>
    <property type="match status" value="1"/>
</dbReference>
<dbReference type="InterPro" id="IPR043780">
    <property type="entry name" value="DUF5722"/>
</dbReference>
<dbReference type="InterPro" id="IPR017853">
    <property type="entry name" value="GH"/>
</dbReference>